<comment type="caution">
    <text evidence="2">The sequence shown here is derived from an EMBL/GenBank/DDBJ whole genome shotgun (WGS) entry which is preliminary data.</text>
</comment>
<dbReference type="InterPro" id="IPR008808">
    <property type="entry name" value="Powdery_mildew-R_dom"/>
</dbReference>
<reference evidence="2 3" key="1">
    <citation type="journal article" date="2021" name="BMC Genomics">
        <title>Datura genome reveals duplications of psychoactive alkaloid biosynthetic genes and high mutation rate following tissue culture.</title>
        <authorList>
            <person name="Rajewski A."/>
            <person name="Carter-House D."/>
            <person name="Stajich J."/>
            <person name="Litt A."/>
        </authorList>
    </citation>
    <scope>NUCLEOTIDE SEQUENCE [LARGE SCALE GENOMIC DNA]</scope>
    <source>
        <strain evidence="2">AR-01</strain>
    </source>
</reference>
<feature type="domain" description="RPW8" evidence="1">
    <location>
        <begin position="2"/>
        <end position="73"/>
    </location>
</feature>
<dbReference type="EMBL" id="JACEIK010000565">
    <property type="protein sequence ID" value="MCD7459155.1"/>
    <property type="molecule type" value="Genomic_DNA"/>
</dbReference>
<gene>
    <name evidence="2" type="ORF">HAX54_040224</name>
</gene>
<organism evidence="2 3">
    <name type="scientific">Datura stramonium</name>
    <name type="common">Jimsonweed</name>
    <name type="synonym">Common thornapple</name>
    <dbReference type="NCBI Taxonomy" id="4076"/>
    <lineage>
        <taxon>Eukaryota</taxon>
        <taxon>Viridiplantae</taxon>
        <taxon>Streptophyta</taxon>
        <taxon>Embryophyta</taxon>
        <taxon>Tracheophyta</taxon>
        <taxon>Spermatophyta</taxon>
        <taxon>Magnoliopsida</taxon>
        <taxon>eudicotyledons</taxon>
        <taxon>Gunneridae</taxon>
        <taxon>Pentapetalae</taxon>
        <taxon>asterids</taxon>
        <taxon>lamiids</taxon>
        <taxon>Solanales</taxon>
        <taxon>Solanaceae</taxon>
        <taxon>Solanoideae</taxon>
        <taxon>Datureae</taxon>
        <taxon>Datura</taxon>
    </lineage>
</organism>
<sequence>MFKKQLMEGEELVRRCAATKCYHVLKKWKYTKKLTKFENSVVKFCQMHGLIQVCRDSKEILVVVNEHGKKLDEIHSMLEKCSLRGSIEAKNRSDNSRTESEAA</sequence>
<accession>A0ABS8SJR9</accession>
<protein>
    <recommendedName>
        <fullName evidence="1">RPW8 domain-containing protein</fullName>
    </recommendedName>
</protein>
<evidence type="ECO:0000259" key="1">
    <source>
        <dbReference type="Pfam" id="PF05659"/>
    </source>
</evidence>
<evidence type="ECO:0000313" key="3">
    <source>
        <dbReference type="Proteomes" id="UP000823775"/>
    </source>
</evidence>
<dbReference type="Proteomes" id="UP000823775">
    <property type="component" value="Unassembled WGS sequence"/>
</dbReference>
<keyword evidence="3" id="KW-1185">Reference proteome</keyword>
<name>A0ABS8SJR9_DATST</name>
<evidence type="ECO:0000313" key="2">
    <source>
        <dbReference type="EMBL" id="MCD7459155.1"/>
    </source>
</evidence>
<dbReference type="Pfam" id="PF05659">
    <property type="entry name" value="RPW8"/>
    <property type="match status" value="1"/>
</dbReference>
<proteinExistence type="predicted"/>